<dbReference type="GO" id="GO:0006006">
    <property type="term" value="P:glucose metabolic process"/>
    <property type="evidence" value="ECO:0007669"/>
    <property type="project" value="UniProtKB-KW"/>
</dbReference>
<dbReference type="PANTHER" id="PTHR30344:SF1">
    <property type="entry name" value="6-PHOSPHOGLUCONOLACTONASE"/>
    <property type="match status" value="1"/>
</dbReference>
<keyword evidence="2" id="KW-0313">Glucose metabolism</keyword>
<dbReference type="Proteomes" id="UP000317365">
    <property type="component" value="Chromosome"/>
</dbReference>
<dbReference type="PANTHER" id="PTHR30344">
    <property type="entry name" value="6-PHOSPHOGLUCONOLACTONASE-RELATED"/>
    <property type="match status" value="1"/>
</dbReference>
<protein>
    <submittedName>
        <fullName evidence="3">Lactonase family protein</fullName>
    </submittedName>
</protein>
<evidence type="ECO:0000313" key="3">
    <source>
        <dbReference type="EMBL" id="QDL54271.1"/>
    </source>
</evidence>
<evidence type="ECO:0000313" key="4">
    <source>
        <dbReference type="Proteomes" id="UP000317365"/>
    </source>
</evidence>
<dbReference type="SUPFAM" id="SSF51004">
    <property type="entry name" value="C-terminal (heme d1) domain of cytochrome cd1-nitrite reductase"/>
    <property type="match status" value="1"/>
</dbReference>
<keyword evidence="2" id="KW-0119">Carbohydrate metabolism</keyword>
<dbReference type="InterPro" id="IPR015943">
    <property type="entry name" value="WD40/YVTN_repeat-like_dom_sf"/>
</dbReference>
<dbReference type="InterPro" id="IPR011048">
    <property type="entry name" value="Haem_d1_sf"/>
</dbReference>
<evidence type="ECO:0000256" key="1">
    <source>
        <dbReference type="ARBA" id="ARBA00005564"/>
    </source>
</evidence>
<dbReference type="Pfam" id="PF10282">
    <property type="entry name" value="Lactonase"/>
    <property type="match status" value="1"/>
</dbReference>
<reference evidence="4" key="1">
    <citation type="submission" date="2019-02" db="EMBL/GenBank/DDBJ databases">
        <title>Complete genome sequence of Rhodoferax sp. Gr-4.</title>
        <authorList>
            <person name="Jin L."/>
        </authorList>
    </citation>
    <scope>NUCLEOTIDE SEQUENCE [LARGE SCALE GENOMIC DNA]</scope>
    <source>
        <strain evidence="4">Gr-4</strain>
    </source>
</reference>
<proteinExistence type="inferred from homology"/>
<dbReference type="InterPro" id="IPR050282">
    <property type="entry name" value="Cycloisomerase_2"/>
</dbReference>
<keyword evidence="4" id="KW-1185">Reference proteome</keyword>
<dbReference type="InterPro" id="IPR019405">
    <property type="entry name" value="Lactonase_7-beta_prop"/>
</dbReference>
<comment type="similarity">
    <text evidence="1">Belongs to the cycloisomerase 2 family.</text>
</comment>
<name>A0A515ENM5_9BURK</name>
<dbReference type="KEGG" id="rhg:EXZ61_08890"/>
<organism evidence="3 4">
    <name type="scientific">Rhodoferax aquaticus</name>
    <dbReference type="NCBI Taxonomy" id="2527691"/>
    <lineage>
        <taxon>Bacteria</taxon>
        <taxon>Pseudomonadati</taxon>
        <taxon>Pseudomonadota</taxon>
        <taxon>Betaproteobacteria</taxon>
        <taxon>Burkholderiales</taxon>
        <taxon>Comamonadaceae</taxon>
        <taxon>Rhodoferax</taxon>
    </lineage>
</organism>
<sequence length="425" mass="45041">MQLVALKGFSTYPSVSCMPNAISPTPTRPLFAYVGTYTDGGKPWRGGVGSGVHQFAVDPDTGALQRLPNAPVAALHDNSNAPAYADRNPATLARHPNTALAVLYVANEFDGLTGPNTSGSVSAYAMGPNGALQFLAEVDCGGKNPAYISVHPEGRYLFTANYVSGDVSVIALRADGHFDSHRPARVYPNALCCGATPCAPGANVVPQAALDHEGFALSDHDGPHAHMVQADPSGNFVLVTDLGLDRVIAYRFDRDTGALSAPTSACVTESSGARHFIFHANGRWLYVVNEEASTVAFFTFDPGTGQLTWVSETSTLPAGFKGTSFASNIQMLPSGSHFVVLNRLHDSIAIFELDASTGAPSCLGEEWTRGSFPRSCTLDPSGRYLYVCHNKQGDNVTVFAVDGHRLHFTGQYIAVGSASMLVFSH</sequence>
<dbReference type="GO" id="GO:0005829">
    <property type="term" value="C:cytosol"/>
    <property type="evidence" value="ECO:0007669"/>
    <property type="project" value="TreeGrafter"/>
</dbReference>
<dbReference type="GO" id="GO:0017057">
    <property type="term" value="F:6-phosphogluconolactonase activity"/>
    <property type="evidence" value="ECO:0007669"/>
    <property type="project" value="TreeGrafter"/>
</dbReference>
<evidence type="ECO:0000256" key="2">
    <source>
        <dbReference type="ARBA" id="ARBA00022526"/>
    </source>
</evidence>
<dbReference type="Gene3D" id="2.130.10.10">
    <property type="entry name" value="YVTN repeat-like/Quinoprotein amine dehydrogenase"/>
    <property type="match status" value="1"/>
</dbReference>
<gene>
    <name evidence="3" type="ORF">EXZ61_08890</name>
</gene>
<reference evidence="4" key="2">
    <citation type="journal article" date="2020" name="Int. J. Syst. Evol. Microbiol.">
        <title>Genomic insights into a novel species Rhodoferax aquaticus sp. nov., isolated from freshwater.</title>
        <authorList>
            <person name="Li T."/>
            <person name="Zhuo Y."/>
            <person name="Jin C.Z."/>
            <person name="Wu X."/>
            <person name="Ko S.R."/>
            <person name="Jin F.J."/>
            <person name="Ahn C.Y."/>
            <person name="Oh H.M."/>
            <person name="Lee H.G."/>
            <person name="Jin L."/>
        </authorList>
    </citation>
    <scope>NUCLEOTIDE SEQUENCE [LARGE SCALE GENOMIC DNA]</scope>
    <source>
        <strain evidence="4">Gr-4</strain>
    </source>
</reference>
<accession>A0A515ENM5</accession>
<dbReference type="EMBL" id="CP036282">
    <property type="protein sequence ID" value="QDL54271.1"/>
    <property type="molecule type" value="Genomic_DNA"/>
</dbReference>
<dbReference type="AlphaFoldDB" id="A0A515ENM5"/>